<reference evidence="2" key="2">
    <citation type="journal article" date="2014" name="ISME J.">
        <title>Microbial stratification in low pH oxic and suboxic macroscopic growths along an acid mine drainage.</title>
        <authorList>
            <person name="Mendez-Garcia C."/>
            <person name="Mesa V."/>
            <person name="Sprenger R.R."/>
            <person name="Richter M."/>
            <person name="Diez M.S."/>
            <person name="Solano J."/>
            <person name="Bargiela R."/>
            <person name="Golyshina O.V."/>
            <person name="Manteca A."/>
            <person name="Ramos J.L."/>
            <person name="Gallego J.R."/>
            <person name="Llorente I."/>
            <person name="Martins Dos Santos V.A."/>
            <person name="Jensen O.N."/>
            <person name="Pelaez A.I."/>
            <person name="Sanchez J."/>
            <person name="Ferrer M."/>
        </authorList>
    </citation>
    <scope>NUCLEOTIDE SEQUENCE</scope>
</reference>
<comment type="caution">
    <text evidence="2">The sequence shown here is derived from an EMBL/GenBank/DDBJ whole genome shotgun (WGS) entry which is preliminary data.</text>
</comment>
<organism evidence="2">
    <name type="scientific">mine drainage metagenome</name>
    <dbReference type="NCBI Taxonomy" id="410659"/>
    <lineage>
        <taxon>unclassified sequences</taxon>
        <taxon>metagenomes</taxon>
        <taxon>ecological metagenomes</taxon>
    </lineage>
</organism>
<dbReference type="GO" id="GO:0003676">
    <property type="term" value="F:nucleic acid binding"/>
    <property type="evidence" value="ECO:0007669"/>
    <property type="project" value="InterPro"/>
</dbReference>
<name>T1C403_9ZZZZ</name>
<evidence type="ECO:0000259" key="1">
    <source>
        <dbReference type="Pfam" id="PF13358"/>
    </source>
</evidence>
<dbReference type="Gene3D" id="3.30.420.10">
    <property type="entry name" value="Ribonuclease H-like superfamily/Ribonuclease H"/>
    <property type="match status" value="1"/>
</dbReference>
<sequence length="147" mass="17175">MWSFKKPVIIKNTTKFRANTFGFYAFNGNGAVNTYQDSRQQSVMNFLEEIRYNNPFNHIILILDNFSAHRTENVAITAEILDIELVFLPPYSPQLNPIELIWKSIKKVVSQTFIKNQEMMVNTVKANFIELSRSKSFCKNWVEVFVN</sequence>
<dbReference type="InterPro" id="IPR036397">
    <property type="entry name" value="RNaseH_sf"/>
</dbReference>
<proteinExistence type="predicted"/>
<dbReference type="InterPro" id="IPR012337">
    <property type="entry name" value="RNaseH-like_sf"/>
</dbReference>
<dbReference type="EMBL" id="AUZX01002855">
    <property type="protein sequence ID" value="EQD75573.1"/>
    <property type="molecule type" value="Genomic_DNA"/>
</dbReference>
<dbReference type="SUPFAM" id="SSF53098">
    <property type="entry name" value="Ribonuclease H-like"/>
    <property type="match status" value="1"/>
</dbReference>
<protein>
    <submittedName>
        <fullName evidence="2">Transposase</fullName>
    </submittedName>
</protein>
<accession>T1C403</accession>
<gene>
    <name evidence="2" type="ORF">B1A_03909</name>
</gene>
<reference evidence="2" key="1">
    <citation type="submission" date="2013-08" db="EMBL/GenBank/DDBJ databases">
        <authorList>
            <person name="Mendez C."/>
            <person name="Richter M."/>
            <person name="Ferrer M."/>
            <person name="Sanchez J."/>
        </authorList>
    </citation>
    <scope>NUCLEOTIDE SEQUENCE</scope>
</reference>
<feature type="domain" description="Tc1-like transposase DDE" evidence="1">
    <location>
        <begin position="12"/>
        <end position="118"/>
    </location>
</feature>
<dbReference type="InterPro" id="IPR038717">
    <property type="entry name" value="Tc1-like_DDE_dom"/>
</dbReference>
<dbReference type="Pfam" id="PF13358">
    <property type="entry name" value="DDE_3"/>
    <property type="match status" value="1"/>
</dbReference>
<evidence type="ECO:0000313" key="2">
    <source>
        <dbReference type="EMBL" id="EQD75573.1"/>
    </source>
</evidence>
<dbReference type="AlphaFoldDB" id="T1C403"/>